<keyword evidence="6" id="KW-0862">Zinc</keyword>
<dbReference type="InterPro" id="IPR036264">
    <property type="entry name" value="Bact_exopeptidase_dim_dom"/>
</dbReference>
<dbReference type="NCBIfam" id="TIGR01887">
    <property type="entry name" value="dipeptidaselike"/>
    <property type="match status" value="1"/>
</dbReference>
<dbReference type="GO" id="GO:0008270">
    <property type="term" value="F:zinc ion binding"/>
    <property type="evidence" value="ECO:0007669"/>
    <property type="project" value="InterPro"/>
</dbReference>
<dbReference type="GO" id="GO:0006508">
    <property type="term" value="P:proteolysis"/>
    <property type="evidence" value="ECO:0007669"/>
    <property type="project" value="UniProtKB-KW"/>
</dbReference>
<dbReference type="SUPFAM" id="SSF55031">
    <property type="entry name" value="Bacterial exopeptidase dimerisation domain"/>
    <property type="match status" value="1"/>
</dbReference>
<evidence type="ECO:0000256" key="2">
    <source>
        <dbReference type="ARBA" id="ARBA00006247"/>
    </source>
</evidence>
<evidence type="ECO:0000256" key="3">
    <source>
        <dbReference type="ARBA" id="ARBA00022670"/>
    </source>
</evidence>
<dbReference type="EMBL" id="DF820486">
    <property type="protein sequence ID" value="GAK30480.1"/>
    <property type="molecule type" value="Genomic_DNA"/>
</dbReference>
<dbReference type="GO" id="GO:0008237">
    <property type="term" value="F:metallopeptidase activity"/>
    <property type="evidence" value="ECO:0007669"/>
    <property type="project" value="UniProtKB-KW"/>
</dbReference>
<dbReference type="Pfam" id="PF07687">
    <property type="entry name" value="M20_dimer"/>
    <property type="match status" value="1"/>
</dbReference>
<protein>
    <submittedName>
        <fullName evidence="10">Putative peptidase</fullName>
    </submittedName>
</protein>
<keyword evidence="5" id="KW-0378">Hydrolase</keyword>
<dbReference type="Gene3D" id="3.30.70.360">
    <property type="match status" value="2"/>
</dbReference>
<comment type="similarity">
    <text evidence="2">Belongs to the peptidase M20A family.</text>
</comment>
<dbReference type="GO" id="GO:0006526">
    <property type="term" value="P:L-arginine biosynthetic process"/>
    <property type="evidence" value="ECO:0007669"/>
    <property type="project" value="TreeGrafter"/>
</dbReference>
<dbReference type="RefSeq" id="WP_027698585.1">
    <property type="nucleotide sequence ID" value="NZ_DF820486.1"/>
</dbReference>
<dbReference type="AlphaFoldDB" id="A0A069CRS0"/>
<dbReference type="eggNOG" id="COG0624">
    <property type="taxonomic scope" value="Bacteria"/>
</dbReference>
<dbReference type="SUPFAM" id="SSF53187">
    <property type="entry name" value="Zn-dependent exopeptidases"/>
    <property type="match status" value="1"/>
</dbReference>
<dbReference type="OrthoDB" id="9761532at2"/>
<evidence type="ECO:0000256" key="4">
    <source>
        <dbReference type="ARBA" id="ARBA00022723"/>
    </source>
</evidence>
<name>A0A069CRS0_WEIOS</name>
<keyword evidence="8" id="KW-0482">Metalloprotease</keyword>
<evidence type="ECO:0000256" key="8">
    <source>
        <dbReference type="ARBA" id="ARBA00023049"/>
    </source>
</evidence>
<dbReference type="Pfam" id="PF01546">
    <property type="entry name" value="Peptidase_M20"/>
    <property type="match status" value="1"/>
</dbReference>
<dbReference type="InterPro" id="IPR002933">
    <property type="entry name" value="Peptidase_M20"/>
</dbReference>
<evidence type="ECO:0000256" key="6">
    <source>
        <dbReference type="ARBA" id="ARBA00022833"/>
    </source>
</evidence>
<dbReference type="GO" id="GO:0008777">
    <property type="term" value="F:acetylornithine deacetylase activity"/>
    <property type="evidence" value="ECO:0007669"/>
    <property type="project" value="TreeGrafter"/>
</dbReference>
<comment type="cofactor">
    <cofactor evidence="1">
        <name>Zn(2+)</name>
        <dbReference type="ChEBI" id="CHEBI:29105"/>
    </cofactor>
</comment>
<keyword evidence="7" id="KW-0224">Dipeptidase</keyword>
<organism evidence="10 11">
    <name type="scientific">Weissella oryzae (strain DSM 25784 / JCM 18191 / LMG 30913 / SG25)</name>
    <dbReference type="NCBI Taxonomy" id="1329250"/>
    <lineage>
        <taxon>Bacteria</taxon>
        <taxon>Bacillati</taxon>
        <taxon>Bacillota</taxon>
        <taxon>Bacilli</taxon>
        <taxon>Lactobacillales</taxon>
        <taxon>Lactobacillaceae</taxon>
        <taxon>Weissella</taxon>
    </lineage>
</organism>
<dbReference type="Proteomes" id="UP000030643">
    <property type="component" value="Unassembled WGS sequence"/>
</dbReference>
<sequence length="453" mass="49141">MTKWINETEFTGAVAAIKRLVDIPSVIDEATMGAGQPFGKPIIDALDEALRIATELGFTTYRDPKGYYGYAEIGEGEQIFGIVGHLDVVPGGDVSQWQYGPFNMQVVDDIMFGRGTQDDKGPTIAAMYAVKALVDAGLDFAGRIRVIFGTDEENLWRCMAEYNAHESGIDMGFVPDASFPLTYAEKGLLDFDIVGPGSSVINFVAGGAYNAVPDSAEITLPSDKLAQVAEQLTKLGYEHTILDSTITVKGKSAHAKEALEGVNAITHLGQALASVYPELSVLKFLAANDLAMEDQTTILGDIEDAESGIMSLNLGKITITPAETRIAMNVRIPVTVAKETIVDQLKAYVADYGLTFSEVDYLDPLYVEQDSPMVQTMLAVYQEISGDTEAKAMTSGGATFARTIKNSVAFGAMFPDTPDYLHQPNERWAIKDMTKAMEIYAEVINRLFVSDNK</sequence>
<dbReference type="Gene3D" id="3.40.630.10">
    <property type="entry name" value="Zn peptidases"/>
    <property type="match status" value="1"/>
</dbReference>
<dbReference type="InterPro" id="IPR011650">
    <property type="entry name" value="Peptidase_M20_dimer"/>
</dbReference>
<evidence type="ECO:0000256" key="7">
    <source>
        <dbReference type="ARBA" id="ARBA00022997"/>
    </source>
</evidence>
<keyword evidence="11" id="KW-1185">Reference proteome</keyword>
<feature type="domain" description="Peptidase M20 dimerisation" evidence="9">
    <location>
        <begin position="243"/>
        <end position="351"/>
    </location>
</feature>
<evidence type="ECO:0000313" key="10">
    <source>
        <dbReference type="EMBL" id="GAK30480.1"/>
    </source>
</evidence>
<keyword evidence="4" id="KW-0479">Metal-binding</keyword>
<dbReference type="PANTHER" id="PTHR43808">
    <property type="entry name" value="ACETYLORNITHINE DEACETYLASE"/>
    <property type="match status" value="1"/>
</dbReference>
<gene>
    <name evidence="10" type="ORF">WOSG25_030770</name>
</gene>
<dbReference type="PANTHER" id="PTHR43808:SF31">
    <property type="entry name" value="N-ACETYL-L-CITRULLINE DEACETYLASE"/>
    <property type="match status" value="1"/>
</dbReference>
<reference evidence="11" key="1">
    <citation type="journal article" date="2014" name="Genome Announc.">
        <title>Draft genome sequence of Weissella oryzae SG25T, isolated from fermented rice grains.</title>
        <authorList>
            <person name="Tanizawa Y."/>
            <person name="Fujisawa T."/>
            <person name="Mochizuki T."/>
            <person name="Kaminuma E."/>
            <person name="Suzuki Y."/>
            <person name="Nakamura Y."/>
            <person name="Tohno M."/>
        </authorList>
    </citation>
    <scope>NUCLEOTIDE SEQUENCE [LARGE SCALE GENOMIC DNA]</scope>
    <source>
        <strain evidence="11">DSM 25784 / JCM 18191 / LMG 30913 / SG25</strain>
    </source>
</reference>
<evidence type="ECO:0000259" key="9">
    <source>
        <dbReference type="Pfam" id="PF07687"/>
    </source>
</evidence>
<proteinExistence type="inferred from homology"/>
<dbReference type="InterPro" id="IPR010964">
    <property type="entry name" value="M20A_pepV-rel"/>
</dbReference>
<keyword evidence="3" id="KW-0645">Protease</keyword>
<evidence type="ECO:0000256" key="1">
    <source>
        <dbReference type="ARBA" id="ARBA00001947"/>
    </source>
</evidence>
<evidence type="ECO:0000256" key="5">
    <source>
        <dbReference type="ARBA" id="ARBA00022801"/>
    </source>
</evidence>
<dbReference type="GO" id="GO:0016805">
    <property type="term" value="F:dipeptidase activity"/>
    <property type="evidence" value="ECO:0007669"/>
    <property type="project" value="UniProtKB-KW"/>
</dbReference>
<dbReference type="STRING" id="1329250.WOSG25_030770"/>
<accession>A0A069CRS0</accession>
<dbReference type="InterPro" id="IPR050072">
    <property type="entry name" value="Peptidase_M20A"/>
</dbReference>
<evidence type="ECO:0000313" key="11">
    <source>
        <dbReference type="Proteomes" id="UP000030643"/>
    </source>
</evidence>